<feature type="transmembrane region" description="Helical" evidence="1">
    <location>
        <begin position="6"/>
        <end position="27"/>
    </location>
</feature>
<protein>
    <submittedName>
        <fullName evidence="2">Uncharacterized protein</fullName>
    </submittedName>
</protein>
<accession>A0A0G0ZGS2</accession>
<dbReference type="AlphaFoldDB" id="A0A0G0ZGS2"/>
<name>A0A0G0ZGS2_UNCKA</name>
<dbReference type="EMBL" id="LCBX01000006">
    <property type="protein sequence ID" value="KKS21231.1"/>
    <property type="molecule type" value="Genomic_DNA"/>
</dbReference>
<gene>
    <name evidence="2" type="ORF">UU77_C0006G0018</name>
</gene>
<reference evidence="2 3" key="1">
    <citation type="journal article" date="2015" name="Nature">
        <title>rRNA introns, odd ribosomes, and small enigmatic genomes across a large radiation of phyla.</title>
        <authorList>
            <person name="Brown C.T."/>
            <person name="Hug L.A."/>
            <person name="Thomas B.C."/>
            <person name="Sharon I."/>
            <person name="Castelle C.J."/>
            <person name="Singh A."/>
            <person name="Wilkins M.J."/>
            <person name="Williams K.H."/>
            <person name="Banfield J.F."/>
        </authorList>
    </citation>
    <scope>NUCLEOTIDE SEQUENCE [LARGE SCALE GENOMIC DNA]</scope>
</reference>
<evidence type="ECO:0000313" key="2">
    <source>
        <dbReference type="EMBL" id="KKS21231.1"/>
    </source>
</evidence>
<evidence type="ECO:0000313" key="3">
    <source>
        <dbReference type="Proteomes" id="UP000034507"/>
    </source>
</evidence>
<dbReference type="Proteomes" id="UP000034507">
    <property type="component" value="Unassembled WGS sequence"/>
</dbReference>
<keyword evidence="1" id="KW-0472">Membrane</keyword>
<evidence type="ECO:0000256" key="1">
    <source>
        <dbReference type="SAM" id="Phobius"/>
    </source>
</evidence>
<sequence>MSSLDVLYYSLSVAIWVLIGLGVYLAVNLVRFMEHVQAITKTAFETAVSIQILKGGLRVGVLNFIQKAIQNFLGNGGGKRE</sequence>
<proteinExistence type="predicted"/>
<organism evidence="2 3">
    <name type="scientific">candidate division WWE3 bacterium GW2011_GWC1_41_7</name>
    <dbReference type="NCBI Taxonomy" id="1619119"/>
    <lineage>
        <taxon>Bacteria</taxon>
        <taxon>Katanobacteria</taxon>
    </lineage>
</organism>
<keyword evidence="1" id="KW-0812">Transmembrane</keyword>
<keyword evidence="1" id="KW-1133">Transmembrane helix</keyword>
<comment type="caution">
    <text evidence="2">The sequence shown here is derived from an EMBL/GenBank/DDBJ whole genome shotgun (WGS) entry which is preliminary data.</text>
</comment>